<dbReference type="KEGG" id="mhk:DFR87_11825"/>
<dbReference type="RefSeq" id="WP_054837354.1">
    <property type="nucleotide sequence ID" value="NZ_BBBA01000047.1"/>
</dbReference>
<dbReference type="GeneID" id="36836041"/>
<name>A0A2U9IW32_9CREN</name>
<evidence type="ECO:0000313" key="1">
    <source>
        <dbReference type="EMBL" id="AWS00249.1"/>
    </source>
</evidence>
<sequence>MVSEGSRELTKSLMEAKERIISGDVKQGIDIIGKVVNSSNIKETNWIICNIVDAADCPYVVETLKSIGKIFDISSCGNLKRIVTCFIKSGVDSELVDIALSAMVSRGKSDQLDKIVQEINDIPPIFLMKLATAYHKSGNLKKEEELLKQACNKGLKEACRNINQVFSRIT</sequence>
<protein>
    <submittedName>
        <fullName evidence="1">DUF1955 domain-containing protein</fullName>
    </submittedName>
</protein>
<dbReference type="Proteomes" id="UP000247586">
    <property type="component" value="Chromosome"/>
</dbReference>
<dbReference type="Gene3D" id="1.25.40.350">
    <property type="match status" value="1"/>
</dbReference>
<accession>A0A2U9IW32</accession>
<dbReference type="OrthoDB" id="36528at2157"/>
<dbReference type="Pfam" id="PF09205">
    <property type="entry name" value="DUF1955"/>
    <property type="match status" value="1"/>
</dbReference>
<dbReference type="InterPro" id="IPR015288">
    <property type="entry name" value="DUF1955"/>
</dbReference>
<dbReference type="STRING" id="1293036.GCA_001315825_02888"/>
<organism evidence="1 2">
    <name type="scientific">Metallosphaera hakonensis JCM 8857 = DSM 7519</name>
    <dbReference type="NCBI Taxonomy" id="1293036"/>
    <lineage>
        <taxon>Archaea</taxon>
        <taxon>Thermoproteota</taxon>
        <taxon>Thermoprotei</taxon>
        <taxon>Sulfolobales</taxon>
        <taxon>Sulfolobaceae</taxon>
        <taxon>Metallosphaera</taxon>
    </lineage>
</organism>
<proteinExistence type="predicted"/>
<gene>
    <name evidence="1" type="ORF">DFR87_11825</name>
</gene>
<keyword evidence="2" id="KW-1185">Reference proteome</keyword>
<dbReference type="AlphaFoldDB" id="A0A2U9IW32"/>
<dbReference type="InterPro" id="IPR036321">
    <property type="entry name" value="ST1625"/>
</dbReference>
<evidence type="ECO:0000313" key="2">
    <source>
        <dbReference type="Proteomes" id="UP000247586"/>
    </source>
</evidence>
<dbReference type="SUPFAM" id="SSF101424">
    <property type="entry name" value="Hypothetical protein ST1625"/>
    <property type="match status" value="1"/>
</dbReference>
<reference evidence="1" key="1">
    <citation type="submission" date="2018-05" db="EMBL/GenBank/DDBJ databases">
        <title>Complete Genome Sequences of Extremely Thermoacidophilic, Metal-Mobilizing Type-Strain Members of the Archaeal Family Sulfolobaceae: Acidianus brierleyi DSM-1651T, Acidianus sulfidivorans DSM-18786T, Metallosphaera hakonensis DSM-7519T, and Metallosphaera prunae DSM-10039T.</title>
        <authorList>
            <person name="Counts J.A."/>
            <person name="Kelly R.M."/>
        </authorList>
    </citation>
    <scope>NUCLEOTIDE SEQUENCE [LARGE SCALE GENOMIC DNA]</scope>
    <source>
        <strain evidence="1">HO1-1</strain>
    </source>
</reference>
<dbReference type="EMBL" id="CP029287">
    <property type="protein sequence ID" value="AWS00249.1"/>
    <property type="molecule type" value="Genomic_DNA"/>
</dbReference>